<feature type="compositionally biased region" description="Polar residues" evidence="9">
    <location>
        <begin position="228"/>
        <end position="237"/>
    </location>
</feature>
<dbReference type="InterPro" id="IPR014800">
    <property type="entry name" value="ASD1_dom"/>
</dbReference>
<dbReference type="InterPro" id="IPR027685">
    <property type="entry name" value="Shroom_fam"/>
</dbReference>
<evidence type="ECO:0000256" key="6">
    <source>
        <dbReference type="ARBA" id="ARBA00023212"/>
    </source>
</evidence>
<evidence type="ECO:0000256" key="7">
    <source>
        <dbReference type="PROSITE-ProRule" id="PRU00637"/>
    </source>
</evidence>
<dbReference type="GO" id="GO:0005874">
    <property type="term" value="C:microtubule"/>
    <property type="evidence" value="ECO:0007669"/>
    <property type="project" value="UniProtKB-KW"/>
</dbReference>
<proteinExistence type="inferred from homology"/>
<dbReference type="GO" id="GO:0030864">
    <property type="term" value="C:cortical actin cytoskeleton"/>
    <property type="evidence" value="ECO:0007669"/>
    <property type="project" value="TreeGrafter"/>
</dbReference>
<feature type="region of interest" description="Disordered" evidence="9">
    <location>
        <begin position="629"/>
        <end position="750"/>
    </location>
</feature>
<accession>A0A218V2R3</accession>
<evidence type="ECO:0000259" key="10">
    <source>
        <dbReference type="PROSITE" id="PS51306"/>
    </source>
</evidence>
<feature type="region of interest" description="Disordered" evidence="9">
    <location>
        <begin position="105"/>
        <end position="242"/>
    </location>
</feature>
<dbReference type="PANTHER" id="PTHR15012">
    <property type="entry name" value="APICAL PROTEIN/SHROOM-RELATED"/>
    <property type="match status" value="1"/>
</dbReference>
<evidence type="ECO:0000313" key="13">
    <source>
        <dbReference type="Proteomes" id="UP000197619"/>
    </source>
</evidence>
<keyword evidence="6" id="KW-0206">Cytoskeleton</keyword>
<feature type="region of interest" description="Disordered" evidence="9">
    <location>
        <begin position="824"/>
        <end position="881"/>
    </location>
</feature>
<dbReference type="GO" id="GO:0005912">
    <property type="term" value="C:adherens junction"/>
    <property type="evidence" value="ECO:0007669"/>
    <property type="project" value="TreeGrafter"/>
</dbReference>
<feature type="domain" description="ASD2" evidence="11">
    <location>
        <begin position="1033"/>
        <end position="1314"/>
    </location>
</feature>
<dbReference type="GO" id="GO:0007015">
    <property type="term" value="P:actin filament organization"/>
    <property type="evidence" value="ECO:0007669"/>
    <property type="project" value="TreeGrafter"/>
</dbReference>
<feature type="coiled-coil region" evidence="8">
    <location>
        <begin position="1285"/>
        <end position="1312"/>
    </location>
</feature>
<keyword evidence="13" id="KW-1185">Reference proteome</keyword>
<feature type="compositionally biased region" description="Basic and acidic residues" evidence="9">
    <location>
        <begin position="900"/>
        <end position="928"/>
    </location>
</feature>
<dbReference type="InterPro" id="IPR014799">
    <property type="entry name" value="ASD2_dom"/>
</dbReference>
<name>A0A218V2R3_9PASE</name>
<feature type="region of interest" description="Disordered" evidence="9">
    <location>
        <begin position="896"/>
        <end position="992"/>
    </location>
</feature>
<dbReference type="PROSITE" id="PS51306">
    <property type="entry name" value="ASD1"/>
    <property type="match status" value="1"/>
</dbReference>
<evidence type="ECO:0000256" key="2">
    <source>
        <dbReference type="ARBA" id="ARBA00006469"/>
    </source>
</evidence>
<feature type="compositionally biased region" description="Polar residues" evidence="9">
    <location>
        <begin position="837"/>
        <end position="850"/>
    </location>
</feature>
<feature type="compositionally biased region" description="Polar residues" evidence="9">
    <location>
        <begin position="108"/>
        <end position="118"/>
    </location>
</feature>
<dbReference type="GO" id="GO:0016324">
    <property type="term" value="C:apical plasma membrane"/>
    <property type="evidence" value="ECO:0007669"/>
    <property type="project" value="TreeGrafter"/>
</dbReference>
<dbReference type="PROSITE" id="PS51307">
    <property type="entry name" value="ASD2"/>
    <property type="match status" value="1"/>
</dbReference>
<feature type="domain" description="ASD1" evidence="10">
    <location>
        <begin position="604"/>
        <end position="709"/>
    </location>
</feature>
<evidence type="ECO:0000256" key="4">
    <source>
        <dbReference type="ARBA" id="ARBA00022701"/>
    </source>
</evidence>
<feature type="region of interest" description="Disordered" evidence="9">
    <location>
        <begin position="447"/>
        <end position="488"/>
    </location>
</feature>
<dbReference type="Pfam" id="PF08687">
    <property type="entry name" value="ASD2"/>
    <property type="match status" value="1"/>
</dbReference>
<feature type="region of interest" description="Disordered" evidence="9">
    <location>
        <begin position="1077"/>
        <end position="1124"/>
    </location>
</feature>
<evidence type="ECO:0000256" key="8">
    <source>
        <dbReference type="SAM" id="Coils"/>
    </source>
</evidence>
<feature type="compositionally biased region" description="Low complexity" evidence="9">
    <location>
        <begin position="133"/>
        <end position="161"/>
    </location>
</feature>
<evidence type="ECO:0000259" key="11">
    <source>
        <dbReference type="PROSITE" id="PS51307"/>
    </source>
</evidence>
<organism evidence="12 13">
    <name type="scientific">Lonchura striata</name>
    <name type="common">white-rumped munia</name>
    <dbReference type="NCBI Taxonomy" id="40157"/>
    <lineage>
        <taxon>Eukaryota</taxon>
        <taxon>Metazoa</taxon>
        <taxon>Chordata</taxon>
        <taxon>Craniata</taxon>
        <taxon>Vertebrata</taxon>
        <taxon>Euteleostomi</taxon>
        <taxon>Archelosauria</taxon>
        <taxon>Archosauria</taxon>
        <taxon>Dinosauria</taxon>
        <taxon>Saurischia</taxon>
        <taxon>Theropoda</taxon>
        <taxon>Coelurosauria</taxon>
        <taxon>Aves</taxon>
        <taxon>Neognathae</taxon>
        <taxon>Neoaves</taxon>
        <taxon>Telluraves</taxon>
        <taxon>Australaves</taxon>
        <taxon>Passeriformes</taxon>
        <taxon>Passeroidea</taxon>
        <taxon>Estrildidae</taxon>
        <taxon>Estrildinae</taxon>
        <taxon>Lonchura</taxon>
    </lineage>
</organism>
<keyword evidence="5 7" id="KW-0009">Actin-binding</keyword>
<reference evidence="12 13" key="1">
    <citation type="submission" date="2017-05" db="EMBL/GenBank/DDBJ databases">
        <title>Genome of assembly of the Bengalese finch, Lonchura striata domestica.</title>
        <authorList>
            <person name="Colquitt B.M."/>
            <person name="Brainard M.S."/>
        </authorList>
    </citation>
    <scope>NUCLEOTIDE SEQUENCE [LARGE SCALE GENOMIC DNA]</scope>
    <source>
        <strain evidence="12">White83orange57</strain>
    </source>
</reference>
<dbReference type="Pfam" id="PF08688">
    <property type="entry name" value="ASD1"/>
    <property type="match status" value="1"/>
</dbReference>
<keyword evidence="8" id="KW-0175">Coiled coil</keyword>
<evidence type="ECO:0000313" key="12">
    <source>
        <dbReference type="EMBL" id="OWK60345.1"/>
    </source>
</evidence>
<dbReference type="Proteomes" id="UP000197619">
    <property type="component" value="Unassembled WGS sequence"/>
</dbReference>
<feature type="region of interest" description="Disordered" evidence="9">
    <location>
        <begin position="526"/>
        <end position="545"/>
    </location>
</feature>
<evidence type="ECO:0000256" key="9">
    <source>
        <dbReference type="SAM" id="MobiDB-lite"/>
    </source>
</evidence>
<feature type="region of interest" description="Disordered" evidence="9">
    <location>
        <begin position="1"/>
        <end position="33"/>
    </location>
</feature>
<sequence length="1315" mass="146376">MTSAGNKIERWTQRQGGRTGKLLEPVAPPENDHLLSVKSISSTDLPGRADSAYSSFSGGSNVPEYPTPSCHGGSSCVPPEQGPYMDSEYVTGIYHLSAAHSALRPRQGLSTHSSSQSCCEGIAPSQRTADEGAPALAAPAVSQSCATSAGRGDSRGSAGHAEGTVQPGLQHGQPADREAPRSQRCHAVTRTGVGPHGEQPLENEGLSSDSTDEVSKAQVLKTEENGECSLSQQPTKRSNPHIFRRPSSFIFQEYLKTDSVTNVPRILSAYNSGHANKIPKEMNFKSYQQAHSNPNAVNDTQEVKQCPRGVCKPSAREAALPSAVPGPSQRKESLPCAQGPLHAEWHSDMDQDVFEDSLELKYMEDALLNKNAPGKLNSYADKNQCYDSEGKIMSNIRELVPSQQNKVLRSPLSCSCKAMEVERPQCEQLDQGRRQCCDGTSQMAFFRPKEDSTSQSLREVQKENQGNNSSPDLSTCLEQEEPPAQKHQPVFQTQLSRQLWEEQAGEQITRQATPMLYYLSAGKTTSVLHPNKDSRSSPKEIPSSSYAASAQCLELQREGHQLQRSSHHHQCSADDLQLQNKDLIWRSPASFTEETFQNDYIEKLKVAQKKVLKETSFKRKDLQMSLPVRLRQKSSKRPSVEHLRSFSLSSASEDARPVPCSPHLESLESFNRNDEIRRPQKGQAGGRKRVTQEQKKLCYSEPEKLNHLMDKEVSWSQGRDETAEQGTVASRRRDLENRGKAFSSSGVSRTELKQIQHSALIKYMERKISQRPGGSQHLPLHKPPLQKRLSNPKGPPDQISNPNGSRKMQNDEVFCQLLSDQKSPDVFRPLPLAPPRNGTSKGDGSCTSKCPSAESLPQAGGSASGRALERPKSTPSSIQQDPCRCARCAAAPCPGASSCHDPEKDGPKNHEHSDITGHVCGQDKKEQTPETSIPVPGSGSKGSARVEEECRTHSVSGNAALKHPEQQQPAASPGLGMLLHTAPAQPHQGHKHPARGLLAQEASMHSSHDDVPLERETHLPQRRLQSPQEQRCQELAMEIIAKDSSLVDILMPHPLRKTALDLMEGLFPVHISMLDKSRRKRGKAQHVQENEKSYGDGPEECPKSEHETEQRSKEPASMRNQVLKRNRDCTNELDDITSKKLELMASLQSRLQALWEEQELVLMEVRECAKWGEELEVLVRELCKPNEFERYLMFIGDLEKVLSLLLCLSSRLARVQNAMSRMDGNTEPEEKQSLNERHKLLSRQREDAKDLKENLDRRERVVSGILAKYLTEQQLQDYQHFVQVKTSLLIEQKDLEEQIRFFEEQLEYLEQSIPI</sequence>
<dbReference type="STRING" id="299123.ENSLSDP00000010538"/>
<feature type="compositionally biased region" description="Polar residues" evidence="9">
    <location>
        <begin position="453"/>
        <end position="477"/>
    </location>
</feature>
<feature type="compositionally biased region" description="Polar residues" evidence="9">
    <location>
        <begin position="798"/>
        <end position="807"/>
    </location>
</feature>
<dbReference type="Gene3D" id="6.10.250.3120">
    <property type="match status" value="1"/>
</dbReference>
<dbReference type="GO" id="GO:0043296">
    <property type="term" value="C:apical junction complex"/>
    <property type="evidence" value="ECO:0007669"/>
    <property type="project" value="TreeGrafter"/>
</dbReference>
<evidence type="ECO:0000256" key="3">
    <source>
        <dbReference type="ARBA" id="ARBA00022490"/>
    </source>
</evidence>
<comment type="similarity">
    <text evidence="2">Belongs to the shroom family.</text>
</comment>
<dbReference type="EMBL" id="MUZQ01000062">
    <property type="protein sequence ID" value="OWK60345.1"/>
    <property type="molecule type" value="Genomic_DNA"/>
</dbReference>
<evidence type="ECO:0000256" key="5">
    <source>
        <dbReference type="ARBA" id="ARBA00023203"/>
    </source>
</evidence>
<gene>
    <name evidence="12" type="primary">SHROOM1</name>
    <name evidence="12" type="ORF">RLOC_00008007</name>
</gene>
<comment type="caution">
    <text evidence="12">The sequence shown here is derived from an EMBL/GenBank/DDBJ whole genome shotgun (WGS) entry which is preliminary data.</text>
</comment>
<comment type="subcellular location">
    <subcellularLocation>
        <location evidence="1">Cytoplasm</location>
        <location evidence="1">Cytoskeleton</location>
    </subcellularLocation>
</comment>
<feature type="compositionally biased region" description="Basic and acidic residues" evidence="9">
    <location>
        <begin position="1086"/>
        <end position="1116"/>
    </location>
</feature>
<dbReference type="PANTHER" id="PTHR15012:SF37">
    <property type="entry name" value="PROTEIN SHROOM1"/>
    <property type="match status" value="1"/>
</dbReference>
<keyword evidence="4" id="KW-0493">Microtubule</keyword>
<keyword evidence="3" id="KW-0963">Cytoplasm</keyword>
<dbReference type="GO" id="GO:0051015">
    <property type="term" value="F:actin filament binding"/>
    <property type="evidence" value="ECO:0007669"/>
    <property type="project" value="InterPro"/>
</dbReference>
<feature type="coiled-coil region" evidence="8">
    <location>
        <begin position="1231"/>
        <end position="1261"/>
    </location>
</feature>
<protein>
    <submittedName>
        <fullName evidence="12">Protein Shroom1</fullName>
    </submittedName>
</protein>
<feature type="region of interest" description="Disordered" evidence="9">
    <location>
        <begin position="41"/>
        <end position="60"/>
    </location>
</feature>
<feature type="compositionally biased region" description="Basic and acidic residues" evidence="9">
    <location>
        <begin position="690"/>
        <end position="722"/>
    </location>
</feature>
<evidence type="ECO:0000256" key="1">
    <source>
        <dbReference type="ARBA" id="ARBA00004245"/>
    </source>
</evidence>
<feature type="region of interest" description="Disordered" evidence="9">
    <location>
        <begin position="770"/>
        <end position="807"/>
    </location>
</feature>